<comment type="caution">
    <text evidence="1">The sequence shown here is derived from an EMBL/GenBank/DDBJ whole genome shotgun (WGS) entry which is preliminary data.</text>
</comment>
<dbReference type="eggNOG" id="ENOG50335HV">
    <property type="taxonomic scope" value="Bacteria"/>
</dbReference>
<organism evidence="1 2">
    <name type="scientific">Acinetobacter higginsii</name>
    <dbReference type="NCBI Taxonomy" id="70347"/>
    <lineage>
        <taxon>Bacteria</taxon>
        <taxon>Pseudomonadati</taxon>
        <taxon>Pseudomonadota</taxon>
        <taxon>Gammaproteobacteria</taxon>
        <taxon>Moraxellales</taxon>
        <taxon>Moraxellaceae</taxon>
        <taxon>Acinetobacter</taxon>
    </lineage>
</organism>
<evidence type="ECO:0000313" key="1">
    <source>
        <dbReference type="EMBL" id="ENV10228.1"/>
    </source>
</evidence>
<sequence length="147" mass="17223">MSNSYYVYNNEALSCCIILEVLKIVRSMNYDRLCLVLPFLLDNNTVKKISLESFESDSFLIRVSNQYFNFNKRFINLLPVMVNSIVILEKLKKVNLYDMNVSCNDFSSLNEVLGERFLNIKKVIPLFINEFDKYTTKELYESLGVEL</sequence>
<dbReference type="RefSeq" id="WP_004803764.1">
    <property type="nucleotide sequence ID" value="NZ_KB849440.1"/>
</dbReference>
<gene>
    <name evidence="1" type="ORF">F966_01401</name>
</gene>
<proteinExistence type="predicted"/>
<dbReference type="Proteomes" id="UP000013209">
    <property type="component" value="Unassembled WGS sequence"/>
</dbReference>
<dbReference type="AlphaFoldDB" id="N8XS24"/>
<dbReference type="EMBL" id="APPH01000006">
    <property type="protein sequence ID" value="ENV10228.1"/>
    <property type="molecule type" value="Genomic_DNA"/>
</dbReference>
<evidence type="ECO:0000313" key="2">
    <source>
        <dbReference type="Proteomes" id="UP000013209"/>
    </source>
</evidence>
<name>N8XS24_9GAMM</name>
<dbReference type="STRING" id="1144672.F966_01401"/>
<dbReference type="HOGENOM" id="CLU_1764034_0_0_6"/>
<protein>
    <submittedName>
        <fullName evidence="1">Uncharacterized protein</fullName>
    </submittedName>
</protein>
<accession>N8XS24</accession>
<reference evidence="1 2" key="1">
    <citation type="submission" date="2013-02" db="EMBL/GenBank/DDBJ databases">
        <title>The Genome Sequence of Acinetobacter sp. CIP 56.2.</title>
        <authorList>
            <consortium name="The Broad Institute Genome Sequencing Platform"/>
            <consortium name="The Broad Institute Genome Sequencing Center for Infectious Disease"/>
            <person name="Cerqueira G."/>
            <person name="Feldgarden M."/>
            <person name="Courvalin P."/>
            <person name="Perichon B."/>
            <person name="Grillot-Courvalin C."/>
            <person name="Clermont D."/>
            <person name="Rocha E."/>
            <person name="Yoon E.-J."/>
            <person name="Nemec A."/>
            <person name="Walker B."/>
            <person name="Young S.K."/>
            <person name="Zeng Q."/>
            <person name="Gargeya S."/>
            <person name="Fitzgerald M."/>
            <person name="Haas B."/>
            <person name="Abouelleil A."/>
            <person name="Alvarado L."/>
            <person name="Arachchi H.M."/>
            <person name="Berlin A.M."/>
            <person name="Chapman S.B."/>
            <person name="Dewar J."/>
            <person name="Goldberg J."/>
            <person name="Griggs A."/>
            <person name="Gujja S."/>
            <person name="Hansen M."/>
            <person name="Howarth C."/>
            <person name="Imamovic A."/>
            <person name="Larimer J."/>
            <person name="McCowan C."/>
            <person name="Murphy C."/>
            <person name="Neiman D."/>
            <person name="Pearson M."/>
            <person name="Priest M."/>
            <person name="Roberts A."/>
            <person name="Saif S."/>
            <person name="Shea T."/>
            <person name="Sisk P."/>
            <person name="Sykes S."/>
            <person name="Wortman J."/>
            <person name="Nusbaum C."/>
            <person name="Birren B."/>
        </authorList>
    </citation>
    <scope>NUCLEOTIDE SEQUENCE [LARGE SCALE GENOMIC DNA]</scope>
    <source>
        <strain evidence="1 2">CIP 56.2</strain>
    </source>
</reference>